<dbReference type="EMBL" id="PVNK01000108">
    <property type="protein sequence ID" value="PRQ03028.1"/>
    <property type="molecule type" value="Genomic_DNA"/>
</dbReference>
<dbReference type="Proteomes" id="UP000237968">
    <property type="component" value="Unassembled WGS sequence"/>
</dbReference>
<name>A0A2S9YD31_9BACT</name>
<keyword evidence="2" id="KW-1185">Reference proteome</keyword>
<evidence type="ECO:0000313" key="2">
    <source>
        <dbReference type="Proteomes" id="UP000237968"/>
    </source>
</evidence>
<dbReference type="AlphaFoldDB" id="A0A2S9YD31"/>
<gene>
    <name evidence="1" type="ORF">ENSA5_19670</name>
</gene>
<organism evidence="1 2">
    <name type="scientific">Enhygromyxa salina</name>
    <dbReference type="NCBI Taxonomy" id="215803"/>
    <lineage>
        <taxon>Bacteria</taxon>
        <taxon>Pseudomonadati</taxon>
        <taxon>Myxococcota</taxon>
        <taxon>Polyangia</taxon>
        <taxon>Nannocystales</taxon>
        <taxon>Nannocystaceae</taxon>
        <taxon>Enhygromyxa</taxon>
    </lineage>
</organism>
<comment type="caution">
    <text evidence="1">The sequence shown here is derived from an EMBL/GenBank/DDBJ whole genome shotgun (WGS) entry which is preliminary data.</text>
</comment>
<accession>A0A2S9YD31</accession>
<sequence length="774" mass="82640">MSTAPVFVLAADVCTSVGLELEATAVELEAGVCPFEETPVLAADGVGVRAARMPLLLPGASRRRRMGLLGATALTALAAAIQRAGQRRITLYLGLPPTSELPANDVGHVLETLRQAVAPLELALPEGGVYAYGRAAVFMALRDAVAHVSRGAGDVLVGGIDCSCDTTSLVDASIGGQLLGFDNIDGRIAGEGAGFVWLAAKSGAPVAAAPPRILDVADHDGSGFSREPDRAEGLAAALRQLRLAPHLQGVRVDRLLSCQPNQTRWATQLAWAYLRNASLCPEPFEPQSIAESLGDTGAAAGALALALASRADGVTLVLGVGDGGESGACVLGSGEPARLERSPNEGRRASARLSLREHPEVPSFLRERCEEHLEELGILLELRSDLLRDPDMGWRGVEELEQRMVARRRALAHYGELARGVANAALAGSDAELAAGAALAASNSSSVEDSARLVAALGEIEPDERPRWTDALVWGGRWSVETLHQFAAMLDTTDATVALAGMRLLDRCCQCDSGRTLRWLDQLEPGSVDHDFALLHVARWGEQPEVVRERLATLTMRGPTIEAALWIGHLEPLQALRAYLRQGHEFARALAPYLAVLGGAGDTELIQSRAAEDLRAEEFEALGRIGLGRSVPVLLSALGQSAEPDVASTLAEALERVCGAGLYEEVEVLVDPDEPPELVERVSVDPERWAAWWHEHQARFDAGRCYRRGRIAGPLALVDELLDPRLSPATRRHTLLDLRIRASLPLRLGMTWPVVEQLDVLRQARAQLDGGAAP</sequence>
<protein>
    <submittedName>
        <fullName evidence="1">3-oxoacyl-(Acyl carrier protein) synthase</fullName>
    </submittedName>
</protein>
<reference evidence="1 2" key="1">
    <citation type="submission" date="2018-03" db="EMBL/GenBank/DDBJ databases">
        <title>Draft Genome Sequences of the Obligatory Marine Myxobacteria Enhygromyxa salina SWB005.</title>
        <authorList>
            <person name="Poehlein A."/>
            <person name="Moghaddam J.A."/>
            <person name="Harms H."/>
            <person name="Alanjari M."/>
            <person name="Koenig G.M."/>
            <person name="Daniel R."/>
            <person name="Schaeberle T.F."/>
        </authorList>
    </citation>
    <scope>NUCLEOTIDE SEQUENCE [LARGE SCALE GENOMIC DNA]</scope>
    <source>
        <strain evidence="1 2">SWB005</strain>
    </source>
</reference>
<proteinExistence type="predicted"/>
<evidence type="ECO:0000313" key="1">
    <source>
        <dbReference type="EMBL" id="PRQ03028.1"/>
    </source>
</evidence>